<reference evidence="2 3" key="1">
    <citation type="submission" date="2019-09" db="EMBL/GenBank/DDBJ databases">
        <authorList>
            <person name="Chen X.-Y."/>
        </authorList>
    </citation>
    <scope>NUCLEOTIDE SEQUENCE [LARGE SCALE GENOMIC DNA]</scope>
    <source>
        <strain evidence="2 3">NY5</strain>
    </source>
</reference>
<organism evidence="2 3">
    <name type="scientific">Pseudohalioglobus sediminis</name>
    <dbReference type="NCBI Taxonomy" id="2606449"/>
    <lineage>
        <taxon>Bacteria</taxon>
        <taxon>Pseudomonadati</taxon>
        <taxon>Pseudomonadota</taxon>
        <taxon>Gammaproteobacteria</taxon>
        <taxon>Cellvibrionales</taxon>
        <taxon>Halieaceae</taxon>
        <taxon>Pseudohalioglobus</taxon>
    </lineage>
</organism>
<dbReference type="PROSITE" id="PS51257">
    <property type="entry name" value="PROKAR_LIPOPROTEIN"/>
    <property type="match status" value="1"/>
</dbReference>
<keyword evidence="1" id="KW-0732">Signal</keyword>
<name>A0A5B0WXQ2_9GAMM</name>
<evidence type="ECO:0008006" key="4">
    <source>
        <dbReference type="Google" id="ProtNLM"/>
    </source>
</evidence>
<evidence type="ECO:0000256" key="1">
    <source>
        <dbReference type="SAM" id="SignalP"/>
    </source>
</evidence>
<sequence>MRIVRPWKPFALAIFALALAGCSDSSDRQPLPPPEPAPSLLAGAASYSLLPTVAGGRAYLSDAPGWPAREALDPDNPGVFIEAWDQGRVDVGNGRSDSAWVHDDIRATALALSRDGERVIMIMADTYSFFSPDISEIVNRVRSRIPPEWQEAPVLVSATHNHHGPDTAFSINDDWFSLLADQIAFAAEDAVASMQAAQLRTASGEHGYGVDDVRDPIIRDPRLNVIAVDALESGEAIATLVQWTSHPESTLGWHPPADAAGLEQACAAKGWEGGDCTAEGRYLTADFPGVLRERIAAQRGGETLFFNGPLGNQVGPGASPTWVVTDEHPVGDGRSVPEGAAPLTECDDRPTYLCRSFAKTESIGTELANAVSGLLDAAQAVEVSQLRVHIEPFFTRLTNIGFRLLIADGDIGWQDIPLYNCTDQPLSADNCSDSGGALEDDPFITPVLGSQISAGDVIRSQLAHLDFGDVGILWMPGELPPELVHGLPDDFASAPAEKYYREPHLHAVGADYVLPGHLLSLADESLTLTVGLGTDQIGYYVPVADYRLRCLDLVLTGGASCADLAARGVIESPEYISGATCQAITDDPAALTALGDDAEAVATICRYGQGLGRELGEPEGHYEETNAAGWDMVDDIWAAARRLYKTQNSAP</sequence>
<evidence type="ECO:0000313" key="2">
    <source>
        <dbReference type="EMBL" id="KAA1191830.1"/>
    </source>
</evidence>
<comment type="caution">
    <text evidence="2">The sequence shown here is derived from an EMBL/GenBank/DDBJ whole genome shotgun (WGS) entry which is preliminary data.</text>
</comment>
<gene>
    <name evidence="2" type="ORF">F0M18_09860</name>
</gene>
<dbReference type="AlphaFoldDB" id="A0A5B0WXQ2"/>
<accession>A0A5B0WXQ2</accession>
<feature type="chain" id="PRO_5022816585" description="Neutral/alkaline non-lysosomal ceramidase N-terminal domain-containing protein" evidence="1">
    <location>
        <begin position="21"/>
        <end position="651"/>
    </location>
</feature>
<protein>
    <recommendedName>
        <fullName evidence="4">Neutral/alkaline non-lysosomal ceramidase N-terminal domain-containing protein</fullName>
    </recommendedName>
</protein>
<evidence type="ECO:0000313" key="3">
    <source>
        <dbReference type="Proteomes" id="UP000323708"/>
    </source>
</evidence>
<dbReference type="EMBL" id="VTUX01000004">
    <property type="protein sequence ID" value="KAA1191830.1"/>
    <property type="molecule type" value="Genomic_DNA"/>
</dbReference>
<dbReference type="Proteomes" id="UP000323708">
    <property type="component" value="Unassembled WGS sequence"/>
</dbReference>
<keyword evidence="3" id="KW-1185">Reference proteome</keyword>
<proteinExistence type="predicted"/>
<dbReference type="RefSeq" id="WP_149611265.1">
    <property type="nucleotide sequence ID" value="NZ_VTUX01000004.1"/>
</dbReference>
<feature type="signal peptide" evidence="1">
    <location>
        <begin position="1"/>
        <end position="20"/>
    </location>
</feature>